<feature type="region of interest" description="Disordered" evidence="1">
    <location>
        <begin position="82"/>
        <end position="102"/>
    </location>
</feature>
<dbReference type="Proteomes" id="UP001275932">
    <property type="component" value="Unassembled WGS sequence"/>
</dbReference>
<evidence type="ECO:0000313" key="3">
    <source>
        <dbReference type="EMBL" id="MDX8415851.1"/>
    </source>
</evidence>
<feature type="transmembrane region" description="Helical" evidence="2">
    <location>
        <begin position="42"/>
        <end position="68"/>
    </location>
</feature>
<evidence type="ECO:0000256" key="2">
    <source>
        <dbReference type="SAM" id="Phobius"/>
    </source>
</evidence>
<gene>
    <name evidence="3" type="ORF">MOX91_06645</name>
</gene>
<sequence>MDGEAAYFAILIIVLAGGAIIGFLIFMLPTLVAFIRGNPHKWLIFLLNILGSWFLGVGWFLALFWALAPEFVEPLFKKIEPQNSSGKAENSSAENAQPPPKA</sequence>
<keyword evidence="2" id="KW-1133">Transmembrane helix</keyword>
<evidence type="ECO:0000256" key="1">
    <source>
        <dbReference type="SAM" id="MobiDB-lite"/>
    </source>
</evidence>
<protein>
    <submittedName>
        <fullName evidence="3">Superinfection immunity protein</fullName>
    </submittedName>
</protein>
<dbReference type="Pfam" id="PF14373">
    <property type="entry name" value="Imm_superinfect"/>
    <property type="match status" value="1"/>
</dbReference>
<comment type="caution">
    <text evidence="3">The sequence shown here is derived from an EMBL/GenBank/DDBJ whole genome shotgun (WGS) entry which is preliminary data.</text>
</comment>
<keyword evidence="2" id="KW-0812">Transmembrane</keyword>
<keyword evidence="2" id="KW-0472">Membrane</keyword>
<feature type="transmembrane region" description="Helical" evidence="2">
    <location>
        <begin position="6"/>
        <end position="35"/>
    </location>
</feature>
<dbReference type="RefSeq" id="WP_370397304.1">
    <property type="nucleotide sequence ID" value="NZ_JALBUT010000007.1"/>
</dbReference>
<keyword evidence="4" id="KW-1185">Reference proteome</keyword>
<feature type="compositionally biased region" description="Polar residues" evidence="1">
    <location>
        <begin position="82"/>
        <end position="95"/>
    </location>
</feature>
<dbReference type="EMBL" id="JALBUT010000007">
    <property type="protein sequence ID" value="MDX8415851.1"/>
    <property type="molecule type" value="Genomic_DNA"/>
</dbReference>
<evidence type="ECO:0000313" key="4">
    <source>
        <dbReference type="Proteomes" id="UP001275932"/>
    </source>
</evidence>
<reference evidence="3 4" key="1">
    <citation type="submission" date="2022-03" db="EMBL/GenBank/DDBJ databases">
        <title>Novel taxa within the pig intestine.</title>
        <authorList>
            <person name="Wylensek D."/>
            <person name="Bishof K."/>
            <person name="Afrizal A."/>
            <person name="Clavel T."/>
        </authorList>
    </citation>
    <scope>NUCLEOTIDE SEQUENCE [LARGE SCALE GENOMIC DNA]</scope>
    <source>
        <strain evidence="3 4">CLA-KB-P66</strain>
    </source>
</reference>
<name>A0ABU4WH33_9BACT</name>
<accession>A0ABU4WH33</accession>
<organism evidence="3 4">
    <name type="scientific">Intestinicryptomonas porci</name>
    <dbReference type="NCBI Taxonomy" id="2926320"/>
    <lineage>
        <taxon>Bacteria</taxon>
        <taxon>Pseudomonadati</taxon>
        <taxon>Verrucomicrobiota</taxon>
        <taxon>Opitutia</taxon>
        <taxon>Opitutales</taxon>
        <taxon>Intestinicryptomonaceae</taxon>
        <taxon>Intestinicryptomonas</taxon>
    </lineage>
</organism>
<proteinExistence type="predicted"/>
<dbReference type="InterPro" id="IPR016410">
    <property type="entry name" value="Phage_imm"/>
</dbReference>